<evidence type="ECO:0000313" key="2">
    <source>
        <dbReference type="EMBL" id="CAL8143194.1"/>
    </source>
</evidence>
<comment type="caution">
    <text evidence="2">The sequence shown here is derived from an EMBL/GenBank/DDBJ whole genome shotgun (WGS) entry which is preliminary data.</text>
</comment>
<reference evidence="2 3" key="1">
    <citation type="submission" date="2024-08" db="EMBL/GenBank/DDBJ databases">
        <authorList>
            <person name="Cucini C."/>
            <person name="Frati F."/>
        </authorList>
    </citation>
    <scope>NUCLEOTIDE SEQUENCE [LARGE SCALE GENOMIC DNA]</scope>
</reference>
<sequence>MEPPSSSESVLIHHGTHRSASAPFSGEMMSNPVSASTTTTTNLTACSTTISQHNHHQHDQQIQLDSDAGNQSDSSGNSNSSLASSANYNERYPRPVVGKSGRSTCGSSGNGAAASRGSFALLGSRTSLPPLNENCLLDATESQLALNLRRATRSTSWTNQKILDVIDGLNTCEKELDPCLALGVAASGGGSGSNARKESPRCSFEKFVVPKSISNLIMQSRSSGSVNPTSGQNRENSCYNFLCGITEDEDEEPDDCNNKHSSSVGGGGTASFRLPISQASTSVDEKCKHIVAGGKAVEGDPLNIDDGEDDGAHVDFRKRSRNGTAIPMKKVMIQENNLCSDRVISTRSEMDSSLCSIGFDKQHNNAHNSLYSTGKKERPSAYQNLHNTRLEEDDEVPTQ</sequence>
<organism evidence="2 3">
    <name type="scientific">Orchesella dallaii</name>
    <dbReference type="NCBI Taxonomy" id="48710"/>
    <lineage>
        <taxon>Eukaryota</taxon>
        <taxon>Metazoa</taxon>
        <taxon>Ecdysozoa</taxon>
        <taxon>Arthropoda</taxon>
        <taxon>Hexapoda</taxon>
        <taxon>Collembola</taxon>
        <taxon>Entomobryomorpha</taxon>
        <taxon>Entomobryoidea</taxon>
        <taxon>Orchesellidae</taxon>
        <taxon>Orchesellinae</taxon>
        <taxon>Orchesella</taxon>
    </lineage>
</organism>
<evidence type="ECO:0000256" key="1">
    <source>
        <dbReference type="SAM" id="MobiDB-lite"/>
    </source>
</evidence>
<protein>
    <submittedName>
        <fullName evidence="2">Uncharacterized protein</fullName>
    </submittedName>
</protein>
<dbReference type="Proteomes" id="UP001642540">
    <property type="component" value="Unassembled WGS sequence"/>
</dbReference>
<keyword evidence="3" id="KW-1185">Reference proteome</keyword>
<dbReference type="EMBL" id="CAXLJM020000151">
    <property type="protein sequence ID" value="CAL8143194.1"/>
    <property type="molecule type" value="Genomic_DNA"/>
</dbReference>
<proteinExistence type="predicted"/>
<gene>
    <name evidence="2" type="ORF">ODALV1_LOCUS29339</name>
</gene>
<accession>A0ABP1S3G2</accession>
<feature type="compositionally biased region" description="Low complexity" evidence="1">
    <location>
        <begin position="60"/>
        <end position="87"/>
    </location>
</feature>
<feature type="region of interest" description="Disordered" evidence="1">
    <location>
        <begin position="50"/>
        <end position="112"/>
    </location>
</feature>
<feature type="region of interest" description="Disordered" evidence="1">
    <location>
        <begin position="1"/>
        <end position="38"/>
    </location>
</feature>
<evidence type="ECO:0000313" key="3">
    <source>
        <dbReference type="Proteomes" id="UP001642540"/>
    </source>
</evidence>
<name>A0ABP1S3G2_9HEXA</name>
<feature type="region of interest" description="Disordered" evidence="1">
    <location>
        <begin position="368"/>
        <end position="399"/>
    </location>
</feature>